<evidence type="ECO:0000313" key="2">
    <source>
        <dbReference type="EMBL" id="KXU78274.1"/>
    </source>
</evidence>
<reference evidence="2 3" key="1">
    <citation type="submission" date="2016-02" db="EMBL/GenBank/DDBJ databases">
        <title>Draft genome sequence of Aeromonas trota strain 1999lcr isolated from cerebrospinal fluid (CSF).</title>
        <authorList>
            <person name="Dallagassa C.B."/>
            <person name="Prediger K.C."/>
            <person name="Weiss V.A."/>
            <person name="Assis F.E."/>
            <person name="Baura V."/>
            <person name="Cruz L.M."/>
            <person name="Souza E.M."/>
            <person name="Pedrosa F.O."/>
            <person name="Fadel-Picheth C.M."/>
        </authorList>
    </citation>
    <scope>NUCLEOTIDE SEQUENCE [LARGE SCALE GENOMIC DNA]</scope>
    <source>
        <strain evidence="2 3">1999lcr</strain>
    </source>
</reference>
<comment type="caution">
    <text evidence="2">The sequence shown here is derived from an EMBL/GenBank/DDBJ whole genome shotgun (WGS) entry which is preliminary data.</text>
</comment>
<gene>
    <name evidence="2" type="ORF">LCR_03740</name>
</gene>
<proteinExistence type="predicted"/>
<sequence length="109" mass="12289">MKNVWKITLVTLWSGLIWGIYWLLQVLPQWVSAALDKVASLESGELASTTATFWPEGGLPIPTQWVSWAMEIYPMLLPFASALLWVIWGIGVLCLWGVLPHLVSWRKGP</sequence>
<keyword evidence="1" id="KW-0812">Transmembrane</keyword>
<feature type="transmembrane region" description="Helical" evidence="1">
    <location>
        <begin position="75"/>
        <end position="99"/>
    </location>
</feature>
<feature type="transmembrane region" description="Helical" evidence="1">
    <location>
        <begin position="7"/>
        <end position="24"/>
    </location>
</feature>
<protein>
    <submittedName>
        <fullName evidence="2">Uncharacterized protein</fullName>
    </submittedName>
</protein>
<keyword evidence="1" id="KW-0472">Membrane</keyword>
<dbReference type="Proteomes" id="UP000078435">
    <property type="component" value="Unassembled WGS sequence"/>
</dbReference>
<name>A0A175VC74_AEREN</name>
<organism evidence="2 3">
    <name type="scientific">Aeromonas enteropelogenes</name>
    <name type="common">Aeromonas trota</name>
    <dbReference type="NCBI Taxonomy" id="29489"/>
    <lineage>
        <taxon>Bacteria</taxon>
        <taxon>Pseudomonadati</taxon>
        <taxon>Pseudomonadota</taxon>
        <taxon>Gammaproteobacteria</taxon>
        <taxon>Aeromonadales</taxon>
        <taxon>Aeromonadaceae</taxon>
        <taxon>Aeromonas</taxon>
    </lineage>
</organism>
<evidence type="ECO:0000256" key="1">
    <source>
        <dbReference type="SAM" id="Phobius"/>
    </source>
</evidence>
<accession>A0A175VC74</accession>
<evidence type="ECO:0000313" key="3">
    <source>
        <dbReference type="Proteomes" id="UP000078435"/>
    </source>
</evidence>
<dbReference type="AlphaFoldDB" id="A0A175VC74"/>
<keyword evidence="1" id="KW-1133">Transmembrane helix</keyword>
<dbReference type="EMBL" id="JMGO02000018">
    <property type="protein sequence ID" value="KXU78274.1"/>
    <property type="molecule type" value="Genomic_DNA"/>
</dbReference>